<name>A0AAW9PPW7_9CYAN</name>
<feature type="transmembrane region" description="Helical" evidence="5">
    <location>
        <begin position="9"/>
        <end position="35"/>
    </location>
</feature>
<proteinExistence type="predicted"/>
<dbReference type="AlphaFoldDB" id="A0AAW9PPW7"/>
<evidence type="ECO:0000313" key="7">
    <source>
        <dbReference type="Proteomes" id="UP001333818"/>
    </source>
</evidence>
<organism evidence="6 7">
    <name type="scientific">Tumidithrix elongata BACA0141</name>
    <dbReference type="NCBI Taxonomy" id="2716417"/>
    <lineage>
        <taxon>Bacteria</taxon>
        <taxon>Bacillati</taxon>
        <taxon>Cyanobacteriota</taxon>
        <taxon>Cyanophyceae</taxon>
        <taxon>Pseudanabaenales</taxon>
        <taxon>Pseudanabaenaceae</taxon>
        <taxon>Tumidithrix</taxon>
        <taxon>Tumidithrix elongata</taxon>
    </lineage>
</organism>
<dbReference type="RefSeq" id="WP_330481590.1">
    <property type="nucleotide sequence ID" value="NZ_JAZBJZ010000001.1"/>
</dbReference>
<evidence type="ECO:0000256" key="3">
    <source>
        <dbReference type="PROSITE-ProRule" id="PRU00339"/>
    </source>
</evidence>
<dbReference type="EMBL" id="JAZBJZ010000001">
    <property type="protein sequence ID" value="MEE3715167.1"/>
    <property type="molecule type" value="Genomic_DNA"/>
</dbReference>
<keyword evidence="5" id="KW-1133">Transmembrane helix</keyword>
<dbReference type="Pfam" id="PF07719">
    <property type="entry name" value="TPR_2"/>
    <property type="match status" value="1"/>
</dbReference>
<evidence type="ECO:0000256" key="1">
    <source>
        <dbReference type="ARBA" id="ARBA00022737"/>
    </source>
</evidence>
<keyword evidence="1" id="KW-0677">Repeat</keyword>
<dbReference type="Proteomes" id="UP001333818">
    <property type="component" value="Unassembled WGS sequence"/>
</dbReference>
<sequence>MAQRTARQWIINGVLIIVTLSFMGISIAPLLGGILTPAPSQQAKNDTQATTEQEKIKIQIEGFEAVLKREPKNQTALVGLINLRNQLGDVKGTIEPLKTLADAFPDEPEYRLVLARTYINLSDRISAAAEYRKILTTKPGNLIALDSLIAMEVQDNRPEAAIGLIQDTLKTADTANKIQPNTIDKPYVQWMLGEVYRRQNRFAEAIAAFDQLIKEDSKNFRPVVSKAQVKRAQGKEDEAKALFAKAADLAPAQYKDEVNRIAGAQTQLQPFTNDSKDSKDPKQSPTTTPNSATDNPQKR</sequence>
<dbReference type="PANTHER" id="PTHR45586">
    <property type="entry name" value="TPR REPEAT-CONTAINING PROTEIN PA4667"/>
    <property type="match status" value="1"/>
</dbReference>
<evidence type="ECO:0000256" key="5">
    <source>
        <dbReference type="SAM" id="Phobius"/>
    </source>
</evidence>
<keyword evidence="2 3" id="KW-0802">TPR repeat</keyword>
<feature type="compositionally biased region" description="Polar residues" evidence="4">
    <location>
        <begin position="283"/>
        <end position="299"/>
    </location>
</feature>
<evidence type="ECO:0000256" key="2">
    <source>
        <dbReference type="ARBA" id="ARBA00022803"/>
    </source>
</evidence>
<dbReference type="Gene3D" id="1.25.40.10">
    <property type="entry name" value="Tetratricopeptide repeat domain"/>
    <property type="match status" value="1"/>
</dbReference>
<feature type="repeat" description="TPR" evidence="3">
    <location>
        <begin position="186"/>
        <end position="219"/>
    </location>
</feature>
<gene>
    <name evidence="6" type="ORF">V2H45_00245</name>
</gene>
<keyword evidence="7" id="KW-1185">Reference proteome</keyword>
<keyword evidence="5" id="KW-0812">Transmembrane</keyword>
<protein>
    <submittedName>
        <fullName evidence="6">Tetratricopeptide repeat protein</fullName>
    </submittedName>
</protein>
<feature type="region of interest" description="Disordered" evidence="4">
    <location>
        <begin position="261"/>
        <end position="299"/>
    </location>
</feature>
<reference evidence="6" key="1">
    <citation type="submission" date="2024-01" db="EMBL/GenBank/DDBJ databases">
        <title>Bank of Algae and Cyanobacteria of the Azores (BACA) strain genomes.</title>
        <authorList>
            <person name="Luz R."/>
            <person name="Cordeiro R."/>
            <person name="Fonseca A."/>
            <person name="Goncalves V."/>
        </authorList>
    </citation>
    <scope>NUCLEOTIDE SEQUENCE</scope>
    <source>
        <strain evidence="6">BACA0141</strain>
    </source>
</reference>
<dbReference type="InterPro" id="IPR011990">
    <property type="entry name" value="TPR-like_helical_dom_sf"/>
</dbReference>
<dbReference type="InterPro" id="IPR051012">
    <property type="entry name" value="CellSynth/LPSAsmb/PSIAsmb"/>
</dbReference>
<comment type="caution">
    <text evidence="6">The sequence shown here is derived from an EMBL/GenBank/DDBJ whole genome shotgun (WGS) entry which is preliminary data.</text>
</comment>
<accession>A0AAW9PPW7</accession>
<dbReference type="SMART" id="SM00028">
    <property type="entry name" value="TPR"/>
    <property type="match status" value="3"/>
</dbReference>
<dbReference type="SUPFAM" id="SSF48452">
    <property type="entry name" value="TPR-like"/>
    <property type="match status" value="1"/>
</dbReference>
<evidence type="ECO:0000256" key="4">
    <source>
        <dbReference type="SAM" id="MobiDB-lite"/>
    </source>
</evidence>
<dbReference type="Pfam" id="PF13181">
    <property type="entry name" value="TPR_8"/>
    <property type="match status" value="1"/>
</dbReference>
<feature type="compositionally biased region" description="Polar residues" evidence="4">
    <location>
        <begin position="264"/>
        <end position="273"/>
    </location>
</feature>
<dbReference type="PROSITE" id="PS50005">
    <property type="entry name" value="TPR"/>
    <property type="match status" value="1"/>
</dbReference>
<evidence type="ECO:0000313" key="6">
    <source>
        <dbReference type="EMBL" id="MEE3715167.1"/>
    </source>
</evidence>
<dbReference type="InterPro" id="IPR013105">
    <property type="entry name" value="TPR_2"/>
</dbReference>
<dbReference type="InterPro" id="IPR019734">
    <property type="entry name" value="TPR_rpt"/>
</dbReference>
<dbReference type="PANTHER" id="PTHR45586:SF1">
    <property type="entry name" value="LIPOPOLYSACCHARIDE ASSEMBLY PROTEIN B"/>
    <property type="match status" value="1"/>
</dbReference>
<keyword evidence="5" id="KW-0472">Membrane</keyword>